<comment type="caution">
    <text evidence="3">The sequence shown here is derived from an EMBL/GenBank/DDBJ whole genome shotgun (WGS) entry which is preliminary data.</text>
</comment>
<proteinExistence type="predicted"/>
<feature type="compositionally biased region" description="Basic and acidic residues" evidence="1">
    <location>
        <begin position="493"/>
        <end position="502"/>
    </location>
</feature>
<dbReference type="SUPFAM" id="SSF52402">
    <property type="entry name" value="Adenine nucleotide alpha hydrolases-like"/>
    <property type="match status" value="1"/>
</dbReference>
<dbReference type="InterPro" id="IPR006016">
    <property type="entry name" value="UspA"/>
</dbReference>
<dbReference type="CDD" id="cd23659">
    <property type="entry name" value="USP_At3g01520-like"/>
    <property type="match status" value="1"/>
</dbReference>
<dbReference type="InterPro" id="IPR014729">
    <property type="entry name" value="Rossmann-like_a/b/a_fold"/>
</dbReference>
<sequence>MAERDGENVARLTCSPLVSSNSPDSDVSPGTLVPSVRADYFLAESDLDSDRKPRTSPLFAPASADASTTTTLASISEEHQEDYSRQSSNDNSHPVIRSRKSSNASVTFRPPYNPSLPQGNPRKTDNRRLRDSSPSPTRFEQHVGFDNLPVGEATKNNPSSFTLQARHQGYHPSRRSRTFMIGVDEHAYSDYALVWLLHKMVDDGDEVVCVRVVENPFRPVEKNYQEEAKRLLGAIQAKNELNKAISIILEYSVGKLHDTFQQLVGIYNPSMLVVGTKGRTLGGIQGLMNTRNSFSKYCLQYSPIPVVVVRPDDKRLKKKTKRTQDPGRQSYAGMLAYNAGRHEADTEAGSSVYELERGISADEEAHRVAAAIGLPARFDPTIKPYTGPGLQRRRSSPAALLSTRATSTSPPPTPPAVDSGDDESGDDDDDDDDDFEVEVVTSKQLSPKDQKQAALEKQQKERLHAMEVGEAAALLKSGMSEQLDDDDDDDDTPEKAAETSKS</sequence>
<evidence type="ECO:0000313" key="4">
    <source>
        <dbReference type="Proteomes" id="UP001304895"/>
    </source>
</evidence>
<feature type="compositionally biased region" description="Low complexity" evidence="1">
    <location>
        <begin position="62"/>
        <end position="75"/>
    </location>
</feature>
<feature type="compositionally biased region" description="Low complexity" evidence="1">
    <location>
        <begin position="396"/>
        <end position="408"/>
    </location>
</feature>
<organism evidence="3 4">
    <name type="scientific">Trichocladium antarcticum</name>
    <dbReference type="NCBI Taxonomy" id="1450529"/>
    <lineage>
        <taxon>Eukaryota</taxon>
        <taxon>Fungi</taxon>
        <taxon>Dikarya</taxon>
        <taxon>Ascomycota</taxon>
        <taxon>Pezizomycotina</taxon>
        <taxon>Sordariomycetes</taxon>
        <taxon>Sordariomycetidae</taxon>
        <taxon>Sordariales</taxon>
        <taxon>Chaetomiaceae</taxon>
        <taxon>Trichocladium</taxon>
    </lineage>
</organism>
<dbReference type="Pfam" id="PF00582">
    <property type="entry name" value="Usp"/>
    <property type="match status" value="1"/>
</dbReference>
<feature type="compositionally biased region" description="Basic and acidic residues" evidence="1">
    <location>
        <begin position="457"/>
        <end position="467"/>
    </location>
</feature>
<accession>A0AAN6ZFH9</accession>
<dbReference type="PANTHER" id="PTHR47815">
    <property type="entry name" value="UNIVERSAL STRESS PROTEIN A FAMILY PROTEIN C25B2.10"/>
    <property type="match status" value="1"/>
</dbReference>
<feature type="compositionally biased region" description="Acidic residues" evidence="1">
    <location>
        <begin position="419"/>
        <end position="437"/>
    </location>
</feature>
<feature type="region of interest" description="Disordered" evidence="1">
    <location>
        <begin position="44"/>
        <end position="160"/>
    </location>
</feature>
<evidence type="ECO:0000259" key="2">
    <source>
        <dbReference type="Pfam" id="PF00582"/>
    </source>
</evidence>
<feature type="compositionally biased region" description="Basic and acidic residues" evidence="1">
    <location>
        <begin position="122"/>
        <end position="131"/>
    </location>
</feature>
<feature type="region of interest" description="Disordered" evidence="1">
    <location>
        <begin position="1"/>
        <end position="32"/>
    </location>
</feature>
<feature type="compositionally biased region" description="Low complexity" evidence="1">
    <location>
        <begin position="15"/>
        <end position="29"/>
    </location>
</feature>
<reference evidence="3" key="2">
    <citation type="submission" date="2023-05" db="EMBL/GenBank/DDBJ databases">
        <authorList>
            <consortium name="Lawrence Berkeley National Laboratory"/>
            <person name="Steindorff A."/>
            <person name="Hensen N."/>
            <person name="Bonometti L."/>
            <person name="Westerberg I."/>
            <person name="Brannstrom I.O."/>
            <person name="Guillou S."/>
            <person name="Cros-Aarteil S."/>
            <person name="Calhoun S."/>
            <person name="Haridas S."/>
            <person name="Kuo A."/>
            <person name="Mondo S."/>
            <person name="Pangilinan J."/>
            <person name="Riley R."/>
            <person name="Labutti K."/>
            <person name="Andreopoulos B."/>
            <person name="Lipzen A."/>
            <person name="Chen C."/>
            <person name="Yanf M."/>
            <person name="Daum C."/>
            <person name="Ng V."/>
            <person name="Clum A."/>
            <person name="Ohm R."/>
            <person name="Martin F."/>
            <person name="Silar P."/>
            <person name="Natvig D."/>
            <person name="Lalanne C."/>
            <person name="Gautier V."/>
            <person name="Ament-Velasquez S.L."/>
            <person name="Kruys A."/>
            <person name="Hutchinson M.I."/>
            <person name="Powell A.J."/>
            <person name="Barry K."/>
            <person name="Miller A.N."/>
            <person name="Grigoriev I.V."/>
            <person name="Debuchy R."/>
            <person name="Gladieux P."/>
            <person name="Thoren M.H."/>
            <person name="Johannesson H."/>
        </authorList>
    </citation>
    <scope>NUCLEOTIDE SEQUENCE</scope>
    <source>
        <strain evidence="3">CBS 123565</strain>
    </source>
</reference>
<reference evidence="3" key="1">
    <citation type="journal article" date="2023" name="Mol. Phylogenet. Evol.">
        <title>Genome-scale phylogeny and comparative genomics of the fungal order Sordariales.</title>
        <authorList>
            <person name="Hensen N."/>
            <person name="Bonometti L."/>
            <person name="Westerberg I."/>
            <person name="Brannstrom I.O."/>
            <person name="Guillou S."/>
            <person name="Cros-Aarteil S."/>
            <person name="Calhoun S."/>
            <person name="Haridas S."/>
            <person name="Kuo A."/>
            <person name="Mondo S."/>
            <person name="Pangilinan J."/>
            <person name="Riley R."/>
            <person name="LaButti K."/>
            <person name="Andreopoulos B."/>
            <person name="Lipzen A."/>
            <person name="Chen C."/>
            <person name="Yan M."/>
            <person name="Daum C."/>
            <person name="Ng V."/>
            <person name="Clum A."/>
            <person name="Steindorff A."/>
            <person name="Ohm R.A."/>
            <person name="Martin F."/>
            <person name="Silar P."/>
            <person name="Natvig D.O."/>
            <person name="Lalanne C."/>
            <person name="Gautier V."/>
            <person name="Ament-Velasquez S.L."/>
            <person name="Kruys A."/>
            <person name="Hutchinson M.I."/>
            <person name="Powell A.J."/>
            <person name="Barry K."/>
            <person name="Miller A.N."/>
            <person name="Grigoriev I.V."/>
            <person name="Debuchy R."/>
            <person name="Gladieux P."/>
            <person name="Hiltunen Thoren M."/>
            <person name="Johannesson H."/>
        </authorList>
    </citation>
    <scope>NUCLEOTIDE SEQUENCE</scope>
    <source>
        <strain evidence="3">CBS 123565</strain>
    </source>
</reference>
<keyword evidence="4" id="KW-1185">Reference proteome</keyword>
<evidence type="ECO:0000313" key="3">
    <source>
        <dbReference type="EMBL" id="KAK4137225.1"/>
    </source>
</evidence>
<dbReference type="AlphaFoldDB" id="A0AAN6ZFH9"/>
<dbReference type="PANTHER" id="PTHR47815:SF1">
    <property type="entry name" value="UNIVERSAL STRESS PROTEIN A FAMILY PROTEIN C25B2.10"/>
    <property type="match status" value="1"/>
</dbReference>
<feature type="domain" description="UspA" evidence="2">
    <location>
        <begin position="177"/>
        <end position="310"/>
    </location>
</feature>
<evidence type="ECO:0000256" key="1">
    <source>
        <dbReference type="SAM" id="MobiDB-lite"/>
    </source>
</evidence>
<dbReference type="Gene3D" id="3.40.50.620">
    <property type="entry name" value="HUPs"/>
    <property type="match status" value="1"/>
</dbReference>
<dbReference type="EMBL" id="MU853402">
    <property type="protein sequence ID" value="KAK4137225.1"/>
    <property type="molecule type" value="Genomic_DNA"/>
</dbReference>
<name>A0AAN6ZFH9_9PEZI</name>
<gene>
    <name evidence="3" type="ORF">BT67DRAFT_447096</name>
</gene>
<protein>
    <recommendedName>
        <fullName evidence="2">UspA domain-containing protein</fullName>
    </recommendedName>
</protein>
<dbReference type="Proteomes" id="UP001304895">
    <property type="component" value="Unassembled WGS sequence"/>
</dbReference>
<feature type="compositionally biased region" description="Acidic residues" evidence="1">
    <location>
        <begin position="482"/>
        <end position="492"/>
    </location>
</feature>
<feature type="region of interest" description="Disordered" evidence="1">
    <location>
        <begin position="378"/>
        <end position="502"/>
    </location>
</feature>